<protein>
    <submittedName>
        <fullName evidence="7">Lipid A biosynthesis acyltransferase</fullName>
    </submittedName>
</protein>
<dbReference type="PIRSF" id="PIRSF026649">
    <property type="entry name" value="MsbB"/>
    <property type="match status" value="1"/>
</dbReference>
<reference evidence="7 8" key="1">
    <citation type="submission" date="2019-11" db="EMBL/GenBank/DDBJ databases">
        <authorList>
            <person name="An D."/>
        </authorList>
    </citation>
    <scope>NUCLEOTIDE SEQUENCE [LARGE SCALE GENOMIC DNA]</scope>
    <source>
        <strain evidence="7 8">YIM 103518</strain>
    </source>
</reference>
<evidence type="ECO:0000256" key="3">
    <source>
        <dbReference type="ARBA" id="ARBA00022519"/>
    </source>
</evidence>
<dbReference type="RefSeq" id="WP_154771700.1">
    <property type="nucleotide sequence ID" value="NZ_WLYL01000002.1"/>
</dbReference>
<evidence type="ECO:0000313" key="8">
    <source>
        <dbReference type="Proteomes" id="UP000473854"/>
    </source>
</evidence>
<comment type="subcellular location">
    <subcellularLocation>
        <location evidence="1">Cell inner membrane</location>
    </subcellularLocation>
</comment>
<keyword evidence="2" id="KW-1003">Cell membrane</keyword>
<comment type="caution">
    <text evidence="7">The sequence shown here is derived from an EMBL/GenBank/DDBJ whole genome shotgun (WGS) entry which is preliminary data.</text>
</comment>
<dbReference type="GO" id="GO:0016746">
    <property type="term" value="F:acyltransferase activity"/>
    <property type="evidence" value="ECO:0007669"/>
    <property type="project" value="UniProtKB-KW"/>
</dbReference>
<keyword evidence="3" id="KW-0997">Cell inner membrane</keyword>
<name>A0A6L6GBH8_9GAMM</name>
<evidence type="ECO:0000256" key="4">
    <source>
        <dbReference type="ARBA" id="ARBA00022679"/>
    </source>
</evidence>
<dbReference type="PANTHER" id="PTHR30606">
    <property type="entry name" value="LIPID A BIOSYNTHESIS LAUROYL ACYLTRANSFERASE"/>
    <property type="match status" value="1"/>
</dbReference>
<dbReference type="EMBL" id="WLYL01000002">
    <property type="protein sequence ID" value="MTD10022.1"/>
    <property type="molecule type" value="Genomic_DNA"/>
</dbReference>
<evidence type="ECO:0000256" key="6">
    <source>
        <dbReference type="ARBA" id="ARBA00023315"/>
    </source>
</evidence>
<evidence type="ECO:0000256" key="5">
    <source>
        <dbReference type="ARBA" id="ARBA00023136"/>
    </source>
</evidence>
<dbReference type="AlphaFoldDB" id="A0A6L6GBH8"/>
<gene>
    <name evidence="7" type="ORF">GIX10_00930</name>
</gene>
<keyword evidence="6 7" id="KW-0012">Acyltransferase</keyword>
<dbReference type="Pfam" id="PF03279">
    <property type="entry name" value="Lip_A_acyltrans"/>
    <property type="match status" value="1"/>
</dbReference>
<evidence type="ECO:0000256" key="2">
    <source>
        <dbReference type="ARBA" id="ARBA00022475"/>
    </source>
</evidence>
<organism evidence="7 8">
    <name type="scientific">Acinetobacter faecalis</name>
    <dbReference type="NCBI Taxonomy" id="2665161"/>
    <lineage>
        <taxon>Bacteria</taxon>
        <taxon>Pseudomonadati</taxon>
        <taxon>Pseudomonadota</taxon>
        <taxon>Gammaproteobacteria</taxon>
        <taxon>Moraxellales</taxon>
        <taxon>Moraxellaceae</taxon>
        <taxon>Acinetobacter</taxon>
    </lineage>
</organism>
<dbReference type="PANTHER" id="PTHR30606:SF10">
    <property type="entry name" value="PHOSPHATIDYLINOSITOL MANNOSIDE ACYLTRANSFERASE"/>
    <property type="match status" value="1"/>
</dbReference>
<sequence length="291" mass="33009">MNILSIFRYTPENTIKTIAKIIAKLVNTQKTSGMLWKTRINLSICYPHLSDEELEILAKKSVINQCMNYAESLKCWAMPTDWNIKQIKKVSGLDILKDALADPTGALIITPHLGNWEIMNPWVRQYGTPTIMYKPIKNKTIENFVLSSRERLNTTMVPTDASGVKALFKNLKQGGFSVILPDHVPDPSGGIVAPFFGVNTLTSTLAPKLTQKTKCRVISMICVRSKNEDGYDIYIEDAGLQYPELYDQDINTSTTAMNKVVEGLINQFPEHYMWGYKRFRGSEETEELYKN</sequence>
<dbReference type="Proteomes" id="UP000473854">
    <property type="component" value="Unassembled WGS sequence"/>
</dbReference>
<evidence type="ECO:0000313" key="7">
    <source>
        <dbReference type="EMBL" id="MTD10022.1"/>
    </source>
</evidence>
<evidence type="ECO:0000256" key="1">
    <source>
        <dbReference type="ARBA" id="ARBA00004533"/>
    </source>
</evidence>
<dbReference type="InterPro" id="IPR004960">
    <property type="entry name" value="LipA_acyltrans"/>
</dbReference>
<dbReference type="CDD" id="cd07984">
    <property type="entry name" value="LPLAT_LABLAT-like"/>
    <property type="match status" value="1"/>
</dbReference>
<keyword evidence="4 7" id="KW-0808">Transferase</keyword>
<accession>A0A6L6GBH8</accession>
<dbReference type="GO" id="GO:0009247">
    <property type="term" value="P:glycolipid biosynthetic process"/>
    <property type="evidence" value="ECO:0007669"/>
    <property type="project" value="UniProtKB-ARBA"/>
</dbReference>
<proteinExistence type="predicted"/>
<dbReference type="GO" id="GO:0005886">
    <property type="term" value="C:plasma membrane"/>
    <property type="evidence" value="ECO:0007669"/>
    <property type="project" value="UniProtKB-SubCell"/>
</dbReference>
<keyword evidence="5" id="KW-0472">Membrane</keyword>